<feature type="transmembrane region" description="Helical" evidence="1">
    <location>
        <begin position="105"/>
        <end position="123"/>
    </location>
</feature>
<feature type="transmembrane region" description="Helical" evidence="1">
    <location>
        <begin position="242"/>
        <end position="261"/>
    </location>
</feature>
<evidence type="ECO:0000313" key="3">
    <source>
        <dbReference type="Proteomes" id="UP000241421"/>
    </source>
</evidence>
<organism evidence="2 3">
    <name type="scientific">Massilia glaciei</name>
    <dbReference type="NCBI Taxonomy" id="1524097"/>
    <lineage>
        <taxon>Bacteria</taxon>
        <taxon>Pseudomonadati</taxon>
        <taxon>Pseudomonadota</taxon>
        <taxon>Betaproteobacteria</taxon>
        <taxon>Burkholderiales</taxon>
        <taxon>Oxalobacteraceae</taxon>
        <taxon>Telluria group</taxon>
        <taxon>Massilia</taxon>
    </lineage>
</organism>
<evidence type="ECO:0000313" key="2">
    <source>
        <dbReference type="EMBL" id="PWF48279.1"/>
    </source>
</evidence>
<name>A0A2U2HLE1_9BURK</name>
<feature type="transmembrane region" description="Helical" evidence="1">
    <location>
        <begin position="73"/>
        <end position="93"/>
    </location>
</feature>
<dbReference type="AlphaFoldDB" id="A0A2U2HLE1"/>
<dbReference type="InterPro" id="IPR005240">
    <property type="entry name" value="DUF389"/>
</dbReference>
<comment type="caution">
    <text evidence="2">The sequence shown here is derived from an EMBL/GenBank/DDBJ whole genome shotgun (WGS) entry which is preliminary data.</text>
</comment>
<feature type="transmembrane region" description="Helical" evidence="1">
    <location>
        <begin position="49"/>
        <end position="67"/>
    </location>
</feature>
<dbReference type="EMBL" id="PXWF02000204">
    <property type="protein sequence ID" value="PWF48279.1"/>
    <property type="molecule type" value="Genomic_DNA"/>
</dbReference>
<dbReference type="Pfam" id="PF04087">
    <property type="entry name" value="DUF389"/>
    <property type="match status" value="1"/>
</dbReference>
<evidence type="ECO:0000256" key="1">
    <source>
        <dbReference type="SAM" id="Phobius"/>
    </source>
</evidence>
<dbReference type="PANTHER" id="PTHR20992">
    <property type="entry name" value="AT15442P-RELATED"/>
    <property type="match status" value="1"/>
</dbReference>
<dbReference type="Proteomes" id="UP000241421">
    <property type="component" value="Unassembled WGS sequence"/>
</dbReference>
<dbReference type="OrthoDB" id="9790659at2"/>
<dbReference type="RefSeq" id="WP_106757769.1">
    <property type="nucleotide sequence ID" value="NZ_PXWF02000204.1"/>
</dbReference>
<feature type="transmembrane region" description="Helical" evidence="1">
    <location>
        <begin position="196"/>
        <end position="222"/>
    </location>
</feature>
<accession>A0A2U2HLE1</accession>
<feature type="transmembrane region" description="Helical" evidence="1">
    <location>
        <begin position="168"/>
        <end position="190"/>
    </location>
</feature>
<keyword evidence="3" id="KW-1185">Reference proteome</keyword>
<sequence>MKTAQPHNYISPMPRLRAAFARRFSLRDDQAPHEEIDSRIRGDIELRGATPWILMFAILIASVGLNVNSAAAIIGAMLISPLMGPIMGIGYGVAIYDFALIRRALSSLAIATGLSIMTSTLYFAVTPLSQAQTELLARTTPTIWDVLIALFGGLAGSVAATRRKKSNVIPGVAIATALMPPLCTAGYGLAHMKWDFVVGAFYLFSINSVFIAVSMVLVTGFLHLPHRNFVDRHVERRVKTALLVIVLATTIPSAYLAFGLVRAEVFRTNAQAFIKREFQFKHTWVVALALAPDSKTIEVTLTGDPIKQLALDVLKDRLANSRLAGASLVVHQGASQNIDVAQLKEGVLADLYRTNIDTLRERDVTILELRGRLDAHKKADEVGGHKTASVLRELRAQYPTLRKAMVGYGQALTSDAKPDAASGTPAVPGIAEVPFLSLTMSSALSRQERERLERWFKARVENQDASVTVNVVQKARDS</sequence>
<keyword evidence="1" id="KW-0812">Transmembrane</keyword>
<dbReference type="NCBIfam" id="TIGR00341">
    <property type="entry name" value="TIGR00341 family protein"/>
    <property type="match status" value="1"/>
</dbReference>
<keyword evidence="1" id="KW-1133">Transmembrane helix</keyword>
<dbReference type="PANTHER" id="PTHR20992:SF9">
    <property type="entry name" value="AT15442P-RELATED"/>
    <property type="match status" value="1"/>
</dbReference>
<feature type="transmembrane region" description="Helical" evidence="1">
    <location>
        <begin position="143"/>
        <end position="161"/>
    </location>
</feature>
<proteinExistence type="predicted"/>
<reference evidence="2 3" key="1">
    <citation type="submission" date="2018-04" db="EMBL/GenBank/DDBJ databases">
        <title>Massilia violaceinigra sp. nov., a novel purple-pigmented bacterium isolated from Tianshan glacier, Xinjiang, China.</title>
        <authorList>
            <person name="Wang H."/>
        </authorList>
    </citation>
    <scope>NUCLEOTIDE SEQUENCE [LARGE SCALE GENOMIC DNA]</scope>
    <source>
        <strain evidence="2 3">B448-2</strain>
    </source>
</reference>
<keyword evidence="1" id="KW-0472">Membrane</keyword>
<gene>
    <name evidence="2" type="ORF">C7C56_012725</name>
</gene>
<protein>
    <submittedName>
        <fullName evidence="2">TIGR00341 family protein</fullName>
    </submittedName>
</protein>